<reference evidence="1" key="1">
    <citation type="submission" date="2021-01" db="EMBL/GenBank/DDBJ databases">
        <title>Complete genome sequence of Clostridiales bacterium R-7.</title>
        <authorList>
            <person name="Mahoney-Kurpe S.C."/>
            <person name="Palevich N."/>
            <person name="Koike S."/>
            <person name="Moon C.D."/>
            <person name="Attwood G.T."/>
        </authorList>
    </citation>
    <scope>NUCLEOTIDE SEQUENCE</scope>
    <source>
        <strain evidence="1">R-7</strain>
    </source>
</reference>
<dbReference type="Proteomes" id="UP000682782">
    <property type="component" value="Chromosome"/>
</dbReference>
<dbReference type="EMBL" id="CP068393">
    <property type="protein sequence ID" value="QUC66966.1"/>
    <property type="molecule type" value="Genomic_DNA"/>
</dbReference>
<sequence>MVKKITTSMILVFVLLFIAIAAIAAGIIYNQDWYWNNRNSSERDNNPEVYNAVMANMTENPEQHLGEHSLVQIAVQDVSWAPEANVMTFSFKVTPKDPEHFELHSMLNLDEDGASVDESSSIETTEDGEDRSMHWLWRTDVDLGMSQGYGHIPGFGPVADMMDDNSKQLLLIDWEGTTDLILDSGEAGEGAVKLPMYGSWDTYRTTEGDVYFWAEYDLDWLRRDFEKTYPDRKDDFDKLITKDTLSCQLTYKVVEYADGMGGKLHTSGIPGSAEFVIHPRK</sequence>
<evidence type="ECO:0000313" key="1">
    <source>
        <dbReference type="EMBL" id="QUC66966.1"/>
    </source>
</evidence>
<accession>A0AC61MWJ4</accession>
<proteinExistence type="predicted"/>
<organism evidence="1 2">
    <name type="scientific">Aristaeella hokkaidonensis</name>
    <dbReference type="NCBI Taxonomy" id="3046382"/>
    <lineage>
        <taxon>Bacteria</taxon>
        <taxon>Bacillati</taxon>
        <taxon>Bacillota</taxon>
        <taxon>Clostridia</taxon>
        <taxon>Eubacteriales</taxon>
        <taxon>Aristaeellaceae</taxon>
        <taxon>Aristaeella</taxon>
    </lineage>
</organism>
<keyword evidence="2" id="KW-1185">Reference proteome</keyword>
<protein>
    <submittedName>
        <fullName evidence="1">Uncharacterized protein</fullName>
    </submittedName>
</protein>
<gene>
    <name evidence="1" type="ORF">JYE49_14185</name>
</gene>
<evidence type="ECO:0000313" key="2">
    <source>
        <dbReference type="Proteomes" id="UP000682782"/>
    </source>
</evidence>
<name>A0AC61MWJ4_9FIRM</name>